<reference evidence="1 2" key="1">
    <citation type="submission" date="2017-09" db="EMBL/GenBank/DDBJ databases">
        <title>Sphingomonas ginsenosidimutans KACC 14949, whole genome shotgun sequence.</title>
        <authorList>
            <person name="Feng G."/>
            <person name="Zhu H."/>
        </authorList>
    </citation>
    <scope>NUCLEOTIDE SEQUENCE [LARGE SCALE GENOMIC DNA]</scope>
    <source>
        <strain evidence="1 2">KACC 14949</strain>
    </source>
</reference>
<organism evidence="1 2">
    <name type="scientific">Sphingomonas ginsenosidimutans</name>
    <dbReference type="NCBI Taxonomy" id="862134"/>
    <lineage>
        <taxon>Bacteria</taxon>
        <taxon>Pseudomonadati</taxon>
        <taxon>Pseudomonadota</taxon>
        <taxon>Alphaproteobacteria</taxon>
        <taxon>Sphingomonadales</taxon>
        <taxon>Sphingomonadaceae</taxon>
        <taxon>Sphingomonas</taxon>
    </lineage>
</organism>
<name>A0A2A4HRM0_9SPHN</name>
<proteinExistence type="predicted"/>
<gene>
    <name evidence="1" type="ORF">COA17_17710</name>
</gene>
<evidence type="ECO:0000313" key="2">
    <source>
        <dbReference type="Proteomes" id="UP000218784"/>
    </source>
</evidence>
<accession>A0A2A4HRM0</accession>
<protein>
    <submittedName>
        <fullName evidence="1">Uncharacterized protein</fullName>
    </submittedName>
</protein>
<dbReference type="EMBL" id="NWVD01000017">
    <property type="protein sequence ID" value="PCG07542.1"/>
    <property type="molecule type" value="Genomic_DNA"/>
</dbReference>
<dbReference type="AlphaFoldDB" id="A0A2A4HRM0"/>
<dbReference type="Proteomes" id="UP000218784">
    <property type="component" value="Unassembled WGS sequence"/>
</dbReference>
<keyword evidence="2" id="KW-1185">Reference proteome</keyword>
<evidence type="ECO:0000313" key="1">
    <source>
        <dbReference type="EMBL" id="PCG07542.1"/>
    </source>
</evidence>
<sequence length="64" mass="7399">MVRLYAEPADILVLQHCHLIEIPVRAMMRSFAQQFGNLRTCCIIDGYDTLRILKTYRKCGLSPD</sequence>
<comment type="caution">
    <text evidence="1">The sequence shown here is derived from an EMBL/GenBank/DDBJ whole genome shotgun (WGS) entry which is preliminary data.</text>
</comment>